<keyword evidence="2" id="KW-0677">Repeat</keyword>
<dbReference type="InterPro" id="IPR020472">
    <property type="entry name" value="WD40_PAC1"/>
</dbReference>
<dbReference type="PROSITE" id="PS50082">
    <property type="entry name" value="WD_REPEATS_2"/>
    <property type="match status" value="2"/>
</dbReference>
<dbReference type="Proteomes" id="UP000501128">
    <property type="component" value="Chromosome"/>
</dbReference>
<dbReference type="Pfam" id="PF00400">
    <property type="entry name" value="WD40"/>
    <property type="match status" value="2"/>
</dbReference>
<feature type="repeat" description="WD" evidence="3">
    <location>
        <begin position="79"/>
        <end position="112"/>
    </location>
</feature>
<feature type="repeat" description="WD" evidence="3">
    <location>
        <begin position="35"/>
        <end position="76"/>
    </location>
</feature>
<dbReference type="InterPro" id="IPR036322">
    <property type="entry name" value="WD40_repeat_dom_sf"/>
</dbReference>
<dbReference type="InterPro" id="IPR019775">
    <property type="entry name" value="WD40_repeat_CS"/>
</dbReference>
<dbReference type="Gene3D" id="2.130.10.10">
    <property type="entry name" value="YVTN repeat-like/Quinoprotein amine dehydrogenase"/>
    <property type="match status" value="1"/>
</dbReference>
<sequence length="255" mass="28795">MGRPLLRQRPVRGRGAWDNTARVWEVDSKRLIYTFPAHVSDTWAVAFSPDGQLIASGGGDHKVKVWDMATGILVQDVSGELHTGEVENIAFSPDGKTLASVSRDGTLRTWNLPGTTERISAYVKQGMSEWSKQGEFEKSDEYQKRQERKDRQLADLTRGCQEKIVNSYGNTANWQPFTIAQYNADSESFTLHSRLFGDKMRLHVPPREAERVRANFSQMRYGNPTFDIDDDQVILKNVSVLIPVDGTTKTFTIGR</sequence>
<dbReference type="InterPro" id="IPR001680">
    <property type="entry name" value="WD40_rpt"/>
</dbReference>
<protein>
    <recommendedName>
        <fullName evidence="6">WD40 repeat domain-containing protein</fullName>
    </recommendedName>
</protein>
<reference evidence="4 5" key="1">
    <citation type="submission" date="2020-04" db="EMBL/GenBank/DDBJ databases">
        <title>Genome sequencing of novel species.</title>
        <authorList>
            <person name="Heo J."/>
            <person name="Kim S.-J."/>
            <person name="Kim J.-S."/>
            <person name="Hong S.-B."/>
            <person name="Kwon S.-W."/>
        </authorList>
    </citation>
    <scope>NUCLEOTIDE SEQUENCE [LARGE SCALE GENOMIC DNA]</scope>
    <source>
        <strain evidence="4 5">CJU-R4</strain>
    </source>
</reference>
<evidence type="ECO:0000313" key="4">
    <source>
        <dbReference type="EMBL" id="QJD80043.1"/>
    </source>
</evidence>
<accession>A0A7L5DS21</accession>
<evidence type="ECO:0008006" key="6">
    <source>
        <dbReference type="Google" id="ProtNLM"/>
    </source>
</evidence>
<dbReference type="SUPFAM" id="SSF50978">
    <property type="entry name" value="WD40 repeat-like"/>
    <property type="match status" value="1"/>
</dbReference>
<dbReference type="AlphaFoldDB" id="A0A7L5DS21"/>
<dbReference type="EMBL" id="CP051677">
    <property type="protein sequence ID" value="QJD80043.1"/>
    <property type="molecule type" value="Genomic_DNA"/>
</dbReference>
<dbReference type="KEGG" id="srho:HH216_17700"/>
<evidence type="ECO:0000313" key="5">
    <source>
        <dbReference type="Proteomes" id="UP000501128"/>
    </source>
</evidence>
<dbReference type="SMART" id="SM00320">
    <property type="entry name" value="WD40"/>
    <property type="match status" value="2"/>
</dbReference>
<keyword evidence="1 3" id="KW-0853">WD repeat</keyword>
<proteinExistence type="predicted"/>
<dbReference type="PRINTS" id="PR00320">
    <property type="entry name" value="GPROTEINBRPT"/>
</dbReference>
<dbReference type="PANTHER" id="PTHR19879">
    <property type="entry name" value="TRANSCRIPTION INITIATION FACTOR TFIID"/>
    <property type="match status" value="1"/>
</dbReference>
<dbReference type="PROSITE" id="PS50294">
    <property type="entry name" value="WD_REPEATS_REGION"/>
    <property type="match status" value="2"/>
</dbReference>
<dbReference type="RefSeq" id="WP_169552003.1">
    <property type="nucleotide sequence ID" value="NZ_CP051677.1"/>
</dbReference>
<keyword evidence="5" id="KW-1185">Reference proteome</keyword>
<organism evidence="4 5">
    <name type="scientific">Spirosoma rhododendri</name>
    <dbReference type="NCBI Taxonomy" id="2728024"/>
    <lineage>
        <taxon>Bacteria</taxon>
        <taxon>Pseudomonadati</taxon>
        <taxon>Bacteroidota</taxon>
        <taxon>Cytophagia</taxon>
        <taxon>Cytophagales</taxon>
        <taxon>Cytophagaceae</taxon>
        <taxon>Spirosoma</taxon>
    </lineage>
</organism>
<evidence type="ECO:0000256" key="1">
    <source>
        <dbReference type="ARBA" id="ARBA00022574"/>
    </source>
</evidence>
<evidence type="ECO:0000256" key="3">
    <source>
        <dbReference type="PROSITE-ProRule" id="PRU00221"/>
    </source>
</evidence>
<name>A0A7L5DS21_9BACT</name>
<dbReference type="InterPro" id="IPR015943">
    <property type="entry name" value="WD40/YVTN_repeat-like_dom_sf"/>
</dbReference>
<gene>
    <name evidence="4" type="ORF">HH216_17700</name>
</gene>
<evidence type="ECO:0000256" key="2">
    <source>
        <dbReference type="ARBA" id="ARBA00022737"/>
    </source>
</evidence>
<dbReference type="PROSITE" id="PS00678">
    <property type="entry name" value="WD_REPEATS_1"/>
    <property type="match status" value="2"/>
</dbReference>
<dbReference type="PANTHER" id="PTHR19879:SF9">
    <property type="entry name" value="TRANSCRIPTION INITIATION FACTOR TFIID SUBUNIT 5"/>
    <property type="match status" value="1"/>
</dbReference>